<reference evidence="1 2" key="1">
    <citation type="submission" date="2017-04" db="EMBL/GenBank/DDBJ databases">
        <authorList>
            <person name="Afonso C.L."/>
            <person name="Miller P.J."/>
            <person name="Scott M.A."/>
            <person name="Spackman E."/>
            <person name="Goraichik I."/>
            <person name="Dimitrov K.M."/>
            <person name="Suarez D.L."/>
            <person name="Swayne D.E."/>
        </authorList>
    </citation>
    <scope>NUCLEOTIDE SEQUENCE [LARGE SCALE GENOMIC DNA]</scope>
    <source>
        <strain evidence="1 2">CGMCC 1.10972</strain>
    </source>
</reference>
<gene>
    <name evidence="1" type="ORF">SAMN06297251_102139</name>
</gene>
<proteinExistence type="predicted"/>
<keyword evidence="2" id="KW-1185">Reference proteome</keyword>
<dbReference type="Pfam" id="PF09684">
    <property type="entry name" value="Tail_P2_I"/>
    <property type="match status" value="1"/>
</dbReference>
<protein>
    <submittedName>
        <fullName evidence="1">Phage tail protein, P2 protein I family</fullName>
    </submittedName>
</protein>
<dbReference type="EMBL" id="FWXR01000002">
    <property type="protein sequence ID" value="SMC43150.1"/>
    <property type="molecule type" value="Genomic_DNA"/>
</dbReference>
<dbReference type="AlphaFoldDB" id="A0A1W1Z3V2"/>
<dbReference type="Proteomes" id="UP000192656">
    <property type="component" value="Unassembled WGS sequence"/>
</dbReference>
<dbReference type="OrthoDB" id="90759at2"/>
<dbReference type="STRING" id="937218.SAMN06297251_102139"/>
<organism evidence="1 2">
    <name type="scientific">Fulvimarina manganoxydans</name>
    <dbReference type="NCBI Taxonomy" id="937218"/>
    <lineage>
        <taxon>Bacteria</taxon>
        <taxon>Pseudomonadati</taxon>
        <taxon>Pseudomonadota</taxon>
        <taxon>Alphaproteobacteria</taxon>
        <taxon>Hyphomicrobiales</taxon>
        <taxon>Aurantimonadaceae</taxon>
        <taxon>Fulvimarina</taxon>
    </lineage>
</organism>
<dbReference type="RefSeq" id="WP_084408599.1">
    <property type="nucleotide sequence ID" value="NZ_FWXR01000002.1"/>
</dbReference>
<sequence length="427" mass="48686">MIPFERHLLPLSSSTALERVISATSHRLLDLPVPFRETLDPLTTPAEFLPILAHGQSVDLWREEWPEEKQRWVVDNWYKFEAAKGTLGGLEDFVGLVDAAVVHVIIPPQDAFWEEDLTLEEHRAFLERFRQLRVYPFFPEIKHTEDCFPSSDLVADADAYWDDMVLLDEGADNIFRRAAYLYDPADGSMTELTFRTTTELVTRETYVTYDEVVLPSKPSEGFFWDDCLGAYFLDADGSADRLVYRVATDRSAMWARNRAQINTVAPSLDPINIDPELVSETAPLRPGDDCYDADSFWDDCYLPENDSWRFVYERTFLFEPDRAPSGPGGFGGTFWDHARLGMPEFQAIAKVDVTDTQPVFAFGDGFWGECLPDPDLRKYEDVLDAADLARAARDQILVDTAIYRPRRVGDPIIMGKSRVGDFVPDFF</sequence>
<name>A0A1W1Z3V2_9HYPH</name>
<evidence type="ECO:0000313" key="1">
    <source>
        <dbReference type="EMBL" id="SMC43150.1"/>
    </source>
</evidence>
<accession>A0A1W1Z3V2</accession>
<dbReference type="InterPro" id="IPR006521">
    <property type="entry name" value="Tail_protein_I"/>
</dbReference>
<dbReference type="NCBIfam" id="TIGR01634">
    <property type="entry name" value="tail_P2_I"/>
    <property type="match status" value="1"/>
</dbReference>
<evidence type="ECO:0000313" key="2">
    <source>
        <dbReference type="Proteomes" id="UP000192656"/>
    </source>
</evidence>